<comment type="caution">
    <text evidence="2">The sequence shown here is derived from an EMBL/GenBank/DDBJ whole genome shotgun (WGS) entry which is preliminary data.</text>
</comment>
<protein>
    <submittedName>
        <fullName evidence="3">LiaF-related protein</fullName>
    </submittedName>
</protein>
<dbReference type="EMBL" id="LJTC01000005">
    <property type="protein sequence ID" value="KPM83954.1"/>
    <property type="molecule type" value="Genomic_DNA"/>
</dbReference>
<evidence type="ECO:0000313" key="3">
    <source>
        <dbReference type="EMBL" id="MEJ6496918.1"/>
    </source>
</evidence>
<dbReference type="RefSeq" id="WP_054552868.1">
    <property type="nucleotide sequence ID" value="NZ_JAQPZS010000011.1"/>
</dbReference>
<dbReference type="Proteomes" id="UP001377972">
    <property type="component" value="Unassembled WGS sequence"/>
</dbReference>
<dbReference type="AlphaFoldDB" id="A0A0P7ELL6"/>
<evidence type="ECO:0000313" key="2">
    <source>
        <dbReference type="EMBL" id="KPM83954.1"/>
    </source>
</evidence>
<dbReference type="OrthoDB" id="3625082at2"/>
<evidence type="ECO:0000259" key="1">
    <source>
        <dbReference type="Pfam" id="PF09922"/>
    </source>
</evidence>
<keyword evidence="5" id="KW-1185">Reference proteome</keyword>
<gene>
    <name evidence="2" type="ORF">AOG27_09950</name>
    <name evidence="3" type="ORF">PQI24_12790</name>
</gene>
<reference evidence="3 5" key="2">
    <citation type="submission" date="2023-01" db="EMBL/GenBank/DDBJ databases">
        <title>Trichodesmium-associated heterotrophic epibiont bacteria.</title>
        <authorList>
            <person name="Cleveland C.S."/>
            <person name="Webb E.A."/>
        </authorList>
    </citation>
    <scope>NUCLEOTIDE SEQUENCE [LARGE SCALE GENOMIC DNA]</scope>
    <source>
        <strain evidence="3 5">USCH2</strain>
    </source>
</reference>
<reference evidence="2 4" key="1">
    <citation type="submission" date="2015-09" db="EMBL/GenBank/DDBJ databases">
        <title>Draft Genome Sequence of Pseudoalteromonas lipolytica UCD-48B.</title>
        <authorList>
            <person name="Krusor M."/>
            <person name="Coil D.A."/>
            <person name="Lang J.M."/>
            <person name="Eisen J.A."/>
            <person name="Alexiev A."/>
        </authorList>
    </citation>
    <scope>NUCLEOTIDE SEQUENCE [LARGE SCALE GENOMIC DNA]</scope>
    <source>
        <strain evidence="2 4">UCD-48B</strain>
    </source>
</reference>
<dbReference type="PATRIC" id="fig|570156.3.peg.3060"/>
<feature type="domain" description="Cell wall-active antibiotics response LiaF-like C-terminal" evidence="1">
    <location>
        <begin position="101"/>
        <end position="164"/>
    </location>
</feature>
<dbReference type="PANTHER" id="PTHR40763">
    <property type="entry name" value="MEMBRANE PROTEIN-RELATED"/>
    <property type="match status" value="1"/>
</dbReference>
<evidence type="ECO:0000313" key="5">
    <source>
        <dbReference type="Proteomes" id="UP001377972"/>
    </source>
</evidence>
<dbReference type="Proteomes" id="UP000050378">
    <property type="component" value="Unassembled WGS sequence"/>
</dbReference>
<name>A0A0P7ELL6_9GAMM</name>
<dbReference type="PANTHER" id="PTHR40763:SF5">
    <property type="entry name" value="MEMBRANE PROTEIN"/>
    <property type="match status" value="1"/>
</dbReference>
<organism evidence="2 4">
    <name type="scientific">Pseudoalteromonas lipolytica</name>
    <dbReference type="NCBI Taxonomy" id="570156"/>
    <lineage>
        <taxon>Bacteria</taxon>
        <taxon>Pseudomonadati</taxon>
        <taxon>Pseudomonadota</taxon>
        <taxon>Gammaproteobacteria</taxon>
        <taxon>Alteromonadales</taxon>
        <taxon>Pseudoalteromonadaceae</taxon>
        <taxon>Pseudoalteromonas</taxon>
    </lineage>
</organism>
<dbReference type="Pfam" id="PF09922">
    <property type="entry name" value="LiaF-like_C"/>
    <property type="match status" value="1"/>
</dbReference>
<dbReference type="STRING" id="570156.AOG27_09950"/>
<proteinExistence type="predicted"/>
<accession>A0A0P7ELL6</accession>
<sequence length="219" mass="24790">MAVKLEDRPIDQVREEVIDQLIYNYSHAVISAEAFERRLDQAMEATSNEVLVELVADLDLKADIDYKSQKHAQFKPHYSHSSDNESLQLRSILGSNERSGQWVVPKEIHITNCLGSIELDFSEAIFQHQHVTIYVNCILGNDEIYVPEHVNVVSKLFSVIGSVENKSVALNKGQGPTITIEGNVWLGSVEISVKRTMKEKFISFANSLKASWKEMNKMQ</sequence>
<dbReference type="InterPro" id="IPR024425">
    <property type="entry name" value="LiaF-like_C"/>
</dbReference>
<dbReference type="EMBL" id="JAQPZS010000011">
    <property type="protein sequence ID" value="MEJ6496918.1"/>
    <property type="molecule type" value="Genomic_DNA"/>
</dbReference>
<evidence type="ECO:0000313" key="4">
    <source>
        <dbReference type="Proteomes" id="UP000050378"/>
    </source>
</evidence>